<dbReference type="Gene3D" id="2.40.30.10">
    <property type="entry name" value="Translation factors"/>
    <property type="match status" value="1"/>
</dbReference>
<dbReference type="InterPro" id="IPR050415">
    <property type="entry name" value="MRET"/>
</dbReference>
<dbReference type="GO" id="GO:0051537">
    <property type="term" value="F:2 iron, 2 sulfur cluster binding"/>
    <property type="evidence" value="ECO:0007669"/>
    <property type="project" value="UniProtKB-KW"/>
</dbReference>
<dbReference type="CDD" id="cd06185">
    <property type="entry name" value="PDR_like"/>
    <property type="match status" value="1"/>
</dbReference>
<dbReference type="InterPro" id="IPR012675">
    <property type="entry name" value="Beta-grasp_dom_sf"/>
</dbReference>
<dbReference type="GO" id="GO:0016491">
    <property type="term" value="F:oxidoreductase activity"/>
    <property type="evidence" value="ECO:0007669"/>
    <property type="project" value="UniProtKB-KW"/>
</dbReference>
<dbReference type="CDD" id="cd00207">
    <property type="entry name" value="fer2"/>
    <property type="match status" value="1"/>
</dbReference>
<evidence type="ECO:0000256" key="2">
    <source>
        <dbReference type="ARBA" id="ARBA00022714"/>
    </source>
</evidence>
<dbReference type="Pfam" id="PF01243">
    <property type="entry name" value="PNPOx_N"/>
    <property type="match status" value="1"/>
</dbReference>
<feature type="domain" description="FAD-binding FR-type" evidence="8">
    <location>
        <begin position="210"/>
        <end position="316"/>
    </location>
</feature>
<keyword evidence="4" id="KW-0560">Oxidoreductase</keyword>
<dbReference type="InterPro" id="IPR001041">
    <property type="entry name" value="2Fe-2S_ferredoxin-type"/>
</dbReference>
<evidence type="ECO:0000259" key="7">
    <source>
        <dbReference type="PROSITE" id="PS51085"/>
    </source>
</evidence>
<keyword evidence="3" id="KW-0479">Metal-binding</keyword>
<evidence type="ECO:0000256" key="5">
    <source>
        <dbReference type="ARBA" id="ARBA00023004"/>
    </source>
</evidence>
<keyword evidence="10" id="KW-1185">Reference proteome</keyword>
<evidence type="ECO:0000313" key="9">
    <source>
        <dbReference type="EMBL" id="MDI1231733.1"/>
    </source>
</evidence>
<dbReference type="Pfam" id="PF00111">
    <property type="entry name" value="Fer2"/>
    <property type="match status" value="1"/>
</dbReference>
<dbReference type="AlphaFoldDB" id="A0AA43Q9G1"/>
<organism evidence="9 10">
    <name type="scientific">Candidatus Methylobacter titanis</name>
    <dbReference type="NCBI Taxonomy" id="3053457"/>
    <lineage>
        <taxon>Bacteria</taxon>
        <taxon>Pseudomonadati</taxon>
        <taxon>Pseudomonadota</taxon>
        <taxon>Gammaproteobacteria</taxon>
        <taxon>Methylococcales</taxon>
        <taxon>Methylococcaceae</taxon>
        <taxon>Methylobacter</taxon>
    </lineage>
</organism>
<feature type="domain" description="2Fe-2S ferredoxin-type" evidence="7">
    <location>
        <begin position="440"/>
        <end position="527"/>
    </location>
</feature>
<dbReference type="Pfam" id="PF00970">
    <property type="entry name" value="FAD_binding_6"/>
    <property type="match status" value="1"/>
</dbReference>
<keyword evidence="6" id="KW-0411">Iron-sulfur</keyword>
<dbReference type="InterPro" id="IPR036010">
    <property type="entry name" value="2Fe-2S_ferredoxin-like_sf"/>
</dbReference>
<dbReference type="Gene3D" id="3.40.50.80">
    <property type="entry name" value="Nucleotide-binding domain of ferredoxin-NADP reductase (FNR) module"/>
    <property type="match status" value="1"/>
</dbReference>
<dbReference type="SUPFAM" id="SSF63380">
    <property type="entry name" value="Riboflavin synthase domain-like"/>
    <property type="match status" value="1"/>
</dbReference>
<dbReference type="Gene3D" id="3.10.20.30">
    <property type="match status" value="1"/>
</dbReference>
<dbReference type="PROSITE" id="PS00197">
    <property type="entry name" value="2FE2S_FER_1"/>
    <property type="match status" value="1"/>
</dbReference>
<keyword evidence="2" id="KW-0001">2Fe-2S</keyword>
<accession>A0AA43Q9G1</accession>
<dbReference type="PRINTS" id="PR00409">
    <property type="entry name" value="PHDIOXRDTASE"/>
</dbReference>
<dbReference type="PANTHER" id="PTHR47354">
    <property type="entry name" value="NADH OXIDOREDUCTASE HCR"/>
    <property type="match status" value="1"/>
</dbReference>
<dbReference type="GO" id="GO:0046872">
    <property type="term" value="F:metal ion binding"/>
    <property type="evidence" value="ECO:0007669"/>
    <property type="project" value="UniProtKB-KW"/>
</dbReference>
<dbReference type="InterPro" id="IPR017938">
    <property type="entry name" value="Riboflavin_synthase-like_b-brl"/>
</dbReference>
<protein>
    <submittedName>
        <fullName evidence="9">2Fe-2S iron-sulfur cluster-binding protein</fullName>
    </submittedName>
</protein>
<dbReference type="SUPFAM" id="SSF52343">
    <property type="entry name" value="Ferredoxin reductase-like, C-terminal NADP-linked domain"/>
    <property type="match status" value="1"/>
</dbReference>
<proteinExistence type="predicted"/>
<evidence type="ECO:0000259" key="8">
    <source>
        <dbReference type="PROSITE" id="PS51384"/>
    </source>
</evidence>
<evidence type="ECO:0000313" key="10">
    <source>
        <dbReference type="Proteomes" id="UP001160519"/>
    </source>
</evidence>
<dbReference type="PROSITE" id="PS51384">
    <property type="entry name" value="FAD_FR"/>
    <property type="match status" value="1"/>
</dbReference>
<dbReference type="Proteomes" id="UP001160519">
    <property type="component" value="Unassembled WGS sequence"/>
</dbReference>
<comment type="caution">
    <text evidence="9">The sequence shown here is derived from an EMBL/GenBank/DDBJ whole genome shotgun (WGS) entry which is preliminary data.</text>
</comment>
<name>A0AA43Q9G1_9GAMM</name>
<keyword evidence="1" id="KW-0285">Flavoprotein</keyword>
<dbReference type="InterPro" id="IPR017927">
    <property type="entry name" value="FAD-bd_FR_type"/>
</dbReference>
<dbReference type="InterPro" id="IPR012349">
    <property type="entry name" value="Split_barrel_FMN-bd"/>
</dbReference>
<evidence type="ECO:0000256" key="3">
    <source>
        <dbReference type="ARBA" id="ARBA00022723"/>
    </source>
</evidence>
<evidence type="ECO:0000256" key="6">
    <source>
        <dbReference type="ARBA" id="ARBA00023014"/>
    </source>
</evidence>
<dbReference type="InterPro" id="IPR039261">
    <property type="entry name" value="FNR_nucleotide-bd"/>
</dbReference>
<dbReference type="InterPro" id="IPR006058">
    <property type="entry name" value="2Fe2S_fd_BS"/>
</dbReference>
<dbReference type="EMBL" id="JAQSDF010000040">
    <property type="protein sequence ID" value="MDI1231733.1"/>
    <property type="molecule type" value="Genomic_DNA"/>
</dbReference>
<evidence type="ECO:0000256" key="1">
    <source>
        <dbReference type="ARBA" id="ARBA00022630"/>
    </source>
</evidence>
<dbReference type="SUPFAM" id="SSF54292">
    <property type="entry name" value="2Fe-2S ferredoxin-like"/>
    <property type="match status" value="1"/>
</dbReference>
<dbReference type="Gene3D" id="2.30.110.10">
    <property type="entry name" value="Electron Transport, Fmn-binding Protein, Chain A"/>
    <property type="match status" value="1"/>
</dbReference>
<reference evidence="9" key="1">
    <citation type="submission" date="2023-01" db="EMBL/GenBank/DDBJ databases">
        <title>Biogeochemical cycle of methane in antarctic sediments.</title>
        <authorList>
            <person name="Roldan D.M."/>
            <person name="Menes R.J."/>
        </authorList>
    </citation>
    <scope>NUCLEOTIDE SEQUENCE [LARGE SCALE GENOMIC DNA]</scope>
    <source>
        <strain evidence="9">K-2018 MAG008</strain>
    </source>
</reference>
<dbReference type="PANTHER" id="PTHR47354:SF1">
    <property type="entry name" value="CARNITINE MONOOXYGENASE REDUCTASE SUBUNIT"/>
    <property type="match status" value="1"/>
</dbReference>
<gene>
    <name evidence="9" type="ORF">PSU93_11340</name>
</gene>
<dbReference type="PROSITE" id="PS51085">
    <property type="entry name" value="2FE2S_FER_2"/>
    <property type="match status" value="1"/>
</dbReference>
<dbReference type="InterPro" id="IPR008333">
    <property type="entry name" value="Cbr1-like_FAD-bd_dom"/>
</dbReference>
<evidence type="ECO:0000256" key="4">
    <source>
        <dbReference type="ARBA" id="ARBA00023002"/>
    </source>
</evidence>
<dbReference type="SUPFAM" id="SSF50475">
    <property type="entry name" value="FMN-binding split barrel"/>
    <property type="match status" value="1"/>
</dbReference>
<dbReference type="InterPro" id="IPR011576">
    <property type="entry name" value="Pyridox_Oxase_N"/>
</dbReference>
<sequence length="527" mass="58378">MPNAFAEICFTPSVKAAQSLYGSRQANRGFELSEDPRNCLGEREIEFIAERDSFYQATVSESDWPYVQHRGGPVGFLKVLDERTLGFADFRGNIQYLSVGNLNANDRISLILMDYPNRRRLKIWGRARIVHESAEPDLIAQIEVATYRARVERGIIIHVEAIEWNCPQHITPRYSEAEIEGLLVPLREENRLLKAQTLATPKAELTRLGDGPLELTITGMRQLTTNVRAFELSRPNGAELPGFEAGAHLIVPVRLANGELRTRHYSICSDPANKQVYEIAVLREDNGQGGSVAVHEQFALGLHLQCGLPKNNFTLHADTRPAILIAGGIGITPIKAMAHSLQAQARDFQIHYAVRSETEAAYLEPLRRAFGDRLTVYASDQNRRLNPGELLSASPADAVFYLCGPNRLIVALTAAAQLQAIDEDRIRLERFSAVSAETDRPIAVELKRSKQLIQVEVGQSILEAVREAGVDALFECRVGNCGTCAVKVLEGVPDHRDSVLSPAEKERAGLMCICVSRARSECLVLEL</sequence>
<keyword evidence="5" id="KW-0408">Iron</keyword>